<comment type="caution">
    <text evidence="1">The sequence shown here is derived from an EMBL/GenBank/DDBJ whole genome shotgun (WGS) entry which is preliminary data.</text>
</comment>
<proteinExistence type="predicted"/>
<organism evidence="1 2">
    <name type="scientific">Dryococelus australis</name>
    <dbReference type="NCBI Taxonomy" id="614101"/>
    <lineage>
        <taxon>Eukaryota</taxon>
        <taxon>Metazoa</taxon>
        <taxon>Ecdysozoa</taxon>
        <taxon>Arthropoda</taxon>
        <taxon>Hexapoda</taxon>
        <taxon>Insecta</taxon>
        <taxon>Pterygota</taxon>
        <taxon>Neoptera</taxon>
        <taxon>Polyneoptera</taxon>
        <taxon>Phasmatodea</taxon>
        <taxon>Verophasmatodea</taxon>
        <taxon>Anareolatae</taxon>
        <taxon>Phasmatidae</taxon>
        <taxon>Eurycanthinae</taxon>
        <taxon>Dryococelus</taxon>
    </lineage>
</organism>
<reference evidence="1 2" key="1">
    <citation type="submission" date="2023-02" db="EMBL/GenBank/DDBJ databases">
        <title>LHISI_Scaffold_Assembly.</title>
        <authorList>
            <person name="Stuart O.P."/>
            <person name="Cleave R."/>
            <person name="Magrath M.J.L."/>
            <person name="Mikheyev A.S."/>
        </authorList>
    </citation>
    <scope>NUCLEOTIDE SEQUENCE [LARGE SCALE GENOMIC DNA]</scope>
    <source>
        <strain evidence="1">Daus_M_001</strain>
        <tissue evidence="1">Leg muscle</tissue>
    </source>
</reference>
<dbReference type="EMBL" id="JARBHB010000003">
    <property type="protein sequence ID" value="KAJ8890902.1"/>
    <property type="molecule type" value="Genomic_DNA"/>
</dbReference>
<keyword evidence="2" id="KW-1185">Reference proteome</keyword>
<dbReference type="PANTHER" id="PTHR46704">
    <property type="entry name" value="CXC DOMAIN-CONTAINING PROTEIN-RELATED"/>
    <property type="match status" value="1"/>
</dbReference>
<dbReference type="Proteomes" id="UP001159363">
    <property type="component" value="Chromosome 3"/>
</dbReference>
<evidence type="ECO:0008006" key="3">
    <source>
        <dbReference type="Google" id="ProtNLM"/>
    </source>
</evidence>
<dbReference type="PANTHER" id="PTHR46704:SF1">
    <property type="entry name" value="TELOMERE LENGTH REGULATION PROTEIN TEL2 HOMOLOG"/>
    <property type="match status" value="1"/>
</dbReference>
<evidence type="ECO:0000313" key="1">
    <source>
        <dbReference type="EMBL" id="KAJ8890902.1"/>
    </source>
</evidence>
<protein>
    <recommendedName>
        <fullName evidence="3">NYN domain-containing protein</fullName>
    </recommendedName>
</protein>
<name>A0ABQ9I346_9NEOP</name>
<sequence>MSEKCFMRDRDLNNGGQTVMVTRGMRGLAAASQECGGDKEDFRIARSSVTVHIMSKKLYHKKHNREMQHVELRDSRRSRDGRDIKKFLNLFSVHQPFPTVQVLQYISTGVVADEDINCNQATTIGENSRQPHNWGENISADCKVVVNGGHLLHALVWPRPTTFDQICEAYVTFVQKHFSLTATVVFDGYDKCTTKGEERRRWSAGRSSTDISIAANNAVMSMEVGFLRKGHNKNGLIKLLVTYFRSSVHHAIQCSGDADTTIAAIALQYDTSCGVKVISTDTDILAMLNARADEGTHIEVLHPTSDKITGKIFSISAIQQDIGEMKNYILFCHAMTGSDTTSTFFGKGKKQAWNIIKSDVSIRNTVDVFMRPNADKMDIISAGEKFIMSFNQGHDNYATLDESRVQEWIGHSLGPVVWGCKSVSGTLVPISTSLPPAPEQLLKLISCNCTCDCSYSCECMWAGLQCGIMCAKWRGATCTNTVVINNGSDGDDF</sequence>
<accession>A0ABQ9I346</accession>
<gene>
    <name evidence="1" type="ORF">PR048_010411</name>
</gene>
<evidence type="ECO:0000313" key="2">
    <source>
        <dbReference type="Proteomes" id="UP001159363"/>
    </source>
</evidence>
<dbReference type="InterPro" id="IPR029060">
    <property type="entry name" value="PIN-like_dom_sf"/>
</dbReference>
<dbReference type="SUPFAM" id="SSF88723">
    <property type="entry name" value="PIN domain-like"/>
    <property type="match status" value="1"/>
</dbReference>